<protein>
    <submittedName>
        <fullName evidence="2">Glyco_hydro81C domain-containing protein</fullName>
    </submittedName>
</protein>
<accession>A0A0M3HL49</accession>
<evidence type="ECO:0000313" key="1">
    <source>
        <dbReference type="Proteomes" id="UP000036681"/>
    </source>
</evidence>
<dbReference type="WBParaSite" id="ALUE_0000224401-mRNA-1">
    <property type="protein sequence ID" value="ALUE_0000224401-mRNA-1"/>
    <property type="gene ID" value="ALUE_0000224401"/>
</dbReference>
<proteinExistence type="predicted"/>
<reference evidence="2" key="1">
    <citation type="submission" date="2017-02" db="UniProtKB">
        <authorList>
            <consortium name="WormBaseParasite"/>
        </authorList>
    </citation>
    <scope>IDENTIFICATION</scope>
</reference>
<sequence length="104" mass="12740">MTILAIIYDVNYLKEAINFPNENVVAGYPYYTIFNRRLSMERIMYGWHNHSVNMLWYMMVFRPDTPEVVNRIKETELEWNQELEVRALRFLFWLAGKLQYKRLI</sequence>
<evidence type="ECO:0000313" key="2">
    <source>
        <dbReference type="WBParaSite" id="ALUE_0000224401-mRNA-1"/>
    </source>
</evidence>
<organism evidence="1 2">
    <name type="scientific">Ascaris lumbricoides</name>
    <name type="common">Giant roundworm</name>
    <dbReference type="NCBI Taxonomy" id="6252"/>
    <lineage>
        <taxon>Eukaryota</taxon>
        <taxon>Metazoa</taxon>
        <taxon>Ecdysozoa</taxon>
        <taxon>Nematoda</taxon>
        <taxon>Chromadorea</taxon>
        <taxon>Rhabditida</taxon>
        <taxon>Spirurina</taxon>
        <taxon>Ascaridomorpha</taxon>
        <taxon>Ascaridoidea</taxon>
        <taxon>Ascarididae</taxon>
        <taxon>Ascaris</taxon>
    </lineage>
</organism>
<name>A0A0M3HL49_ASCLU</name>
<dbReference type="AlphaFoldDB" id="A0A0M3HL49"/>
<dbReference type="Proteomes" id="UP000036681">
    <property type="component" value="Unplaced"/>
</dbReference>
<keyword evidence="1" id="KW-1185">Reference proteome</keyword>